<accession>A0A1B7MYP8</accession>
<gene>
    <name evidence="1" type="ORF">K503DRAFT_215320</name>
</gene>
<evidence type="ECO:0000313" key="1">
    <source>
        <dbReference type="EMBL" id="OAX37733.1"/>
    </source>
</evidence>
<dbReference type="Proteomes" id="UP000092154">
    <property type="component" value="Unassembled WGS sequence"/>
</dbReference>
<reference evidence="1 2" key="1">
    <citation type="submission" date="2016-06" db="EMBL/GenBank/DDBJ databases">
        <title>Comparative genomics of the ectomycorrhizal sister species Rhizopogon vinicolor and Rhizopogon vesiculosus (Basidiomycota: Boletales) reveals a divergence of the mating type B locus.</title>
        <authorList>
            <consortium name="DOE Joint Genome Institute"/>
            <person name="Mujic A.B."/>
            <person name="Kuo A."/>
            <person name="Tritt A."/>
            <person name="Lipzen A."/>
            <person name="Chen C."/>
            <person name="Johnson J."/>
            <person name="Sharma A."/>
            <person name="Barry K."/>
            <person name="Grigoriev I.V."/>
            <person name="Spatafora J.W."/>
        </authorList>
    </citation>
    <scope>NUCLEOTIDE SEQUENCE [LARGE SCALE GENOMIC DNA]</scope>
    <source>
        <strain evidence="1 2">AM-OR11-026</strain>
    </source>
</reference>
<dbReference type="InParanoid" id="A0A1B7MYP8"/>
<proteinExistence type="predicted"/>
<organism evidence="1 2">
    <name type="scientific">Rhizopogon vinicolor AM-OR11-026</name>
    <dbReference type="NCBI Taxonomy" id="1314800"/>
    <lineage>
        <taxon>Eukaryota</taxon>
        <taxon>Fungi</taxon>
        <taxon>Dikarya</taxon>
        <taxon>Basidiomycota</taxon>
        <taxon>Agaricomycotina</taxon>
        <taxon>Agaricomycetes</taxon>
        <taxon>Agaricomycetidae</taxon>
        <taxon>Boletales</taxon>
        <taxon>Suillineae</taxon>
        <taxon>Rhizopogonaceae</taxon>
        <taxon>Rhizopogon</taxon>
    </lineage>
</organism>
<protein>
    <submittedName>
        <fullName evidence="1">Uncharacterized protein</fullName>
    </submittedName>
</protein>
<dbReference type="OrthoDB" id="10626018at2759"/>
<dbReference type="EMBL" id="KV448334">
    <property type="protein sequence ID" value="OAX37733.1"/>
    <property type="molecule type" value="Genomic_DNA"/>
</dbReference>
<dbReference type="AlphaFoldDB" id="A0A1B7MYP8"/>
<name>A0A1B7MYP8_9AGAM</name>
<sequence>MPDLGKSLDGQQLPRFFYSSSRVKLRSNILQSRLWHASPIEALCTSMSLCSTLYMARLNLNIQLQQYFRAGSNTMISMIPYDVLIKRRPGNITKFPHSTISTEGDMYNHGPQILALKHNFACNAHAQWETTPAIAPTSFHCKETTEASNIPNEGIRPGKYPEHAVNYVNVHGCRV</sequence>
<keyword evidence="2" id="KW-1185">Reference proteome</keyword>
<evidence type="ECO:0000313" key="2">
    <source>
        <dbReference type="Proteomes" id="UP000092154"/>
    </source>
</evidence>